<dbReference type="InterPro" id="IPR058852">
    <property type="entry name" value="HTH_77"/>
</dbReference>
<dbReference type="InterPro" id="IPR011990">
    <property type="entry name" value="TPR-like_helical_dom_sf"/>
</dbReference>
<dbReference type="SMART" id="SM00421">
    <property type="entry name" value="HTH_LUXR"/>
    <property type="match status" value="1"/>
</dbReference>
<evidence type="ECO:0000313" key="3">
    <source>
        <dbReference type="Proteomes" id="UP000597444"/>
    </source>
</evidence>
<dbReference type="SUPFAM" id="SSF46894">
    <property type="entry name" value="C-terminal effector domain of the bipartite response regulators"/>
    <property type="match status" value="1"/>
</dbReference>
<feature type="domain" description="HTH luxR-type" evidence="1">
    <location>
        <begin position="773"/>
        <end position="838"/>
    </location>
</feature>
<dbReference type="SMART" id="SM00028">
    <property type="entry name" value="TPR"/>
    <property type="match status" value="3"/>
</dbReference>
<organism evidence="2 3">
    <name type="scientific">Reticulibacter mediterranei</name>
    <dbReference type="NCBI Taxonomy" id="2778369"/>
    <lineage>
        <taxon>Bacteria</taxon>
        <taxon>Bacillati</taxon>
        <taxon>Chloroflexota</taxon>
        <taxon>Ktedonobacteria</taxon>
        <taxon>Ktedonobacterales</taxon>
        <taxon>Reticulibacteraceae</taxon>
        <taxon>Reticulibacter</taxon>
    </lineage>
</organism>
<dbReference type="InterPro" id="IPR036388">
    <property type="entry name" value="WH-like_DNA-bd_sf"/>
</dbReference>
<dbReference type="AlphaFoldDB" id="A0A8J3IT94"/>
<dbReference type="SUPFAM" id="SSF52540">
    <property type="entry name" value="P-loop containing nucleoside triphosphate hydrolases"/>
    <property type="match status" value="1"/>
</dbReference>
<dbReference type="Pfam" id="PF13374">
    <property type="entry name" value="TPR_10"/>
    <property type="match status" value="1"/>
</dbReference>
<dbReference type="GO" id="GO:0043531">
    <property type="term" value="F:ADP binding"/>
    <property type="evidence" value="ECO:0007669"/>
    <property type="project" value="InterPro"/>
</dbReference>
<dbReference type="InterPro" id="IPR016032">
    <property type="entry name" value="Sig_transdc_resp-reg_C-effctor"/>
</dbReference>
<keyword evidence="3" id="KW-1185">Reference proteome</keyword>
<dbReference type="PRINTS" id="PR00364">
    <property type="entry name" value="DISEASERSIST"/>
</dbReference>
<dbReference type="PRINTS" id="PR00038">
    <property type="entry name" value="HTHLUXR"/>
</dbReference>
<sequence length="850" mass="95423">MRSSDIHLLTLTGIGGVGKTRLALKVAEELLETFTDGVYFVPLASVSNPMLVLTTIAQVFELGEFGERKLLERLKAHIQKKCILLLLDNFEQVIPAAPLLVEVLVACPSVKMLVTSREALRIHGEYEHVVLPLPLPDPKHVPDRMTLTSYTAIQLFLQHALAVKRDFQLTEENVHAIVKLCVHLDGLPLAIELAARHLKLFSPQKLLTRMGRRLPVLTGGMRDISERQSSLRNTIKWSYDLLNLQEQRVFRRLSVFASGCLPEAIEALCATIDDAPVTIVDNTTSLLDKHLIQSRAGGDGETRLLMLETIREYAQECLEAGGEEDIARSAHAEFYLTLAEEAEPELRKAQQVLWLERLEQEHDNLRSALHWLTSQEDDEKALRICAALWRFWVMRGHLSEGSQWLERILAGSRDKVTQIRAKALEGAGRIAIYQSNLDRATCIFTELAALFPTLGDKRIAALSFNAMGYVQRHKGEYTAAQAKFEQSLALYQDIQDRWGIAETLWLMSDRAYFQGDCRTALALGRESLSIYQELGDKANMPTVLLSLATILTFQGEYEQARILLEESIAISYELGDKHGFNYAYGLSIIGRITFYNGDCIKGLALLQQSLQIFRELDIQRGIAHALGFLGHLTLHRRDPAAARTFLEEGLSRSMKLDDKWIMTICLDGLGKVLAVQKQTRWAALLWGRSDALRETITTYSRPVERIDYKPLISCVRTALGEKAFMTAWEEGRRMSRGEIWTALVSSIPYTAQQDESMLCSDTHSCSDKPASSVLEQIDELTAREQEVLGLVTLGLTDAQVAERLIISTRTVNAHLCSIYNKLGVTSRSAAIYRATHQHLLQTDFGHGSEM</sequence>
<dbReference type="PANTHER" id="PTHR47691:SF3">
    <property type="entry name" value="HTH-TYPE TRANSCRIPTIONAL REGULATOR RV0890C-RELATED"/>
    <property type="match status" value="1"/>
</dbReference>
<evidence type="ECO:0000313" key="2">
    <source>
        <dbReference type="EMBL" id="GHP00362.1"/>
    </source>
</evidence>
<dbReference type="Pfam" id="PF13424">
    <property type="entry name" value="TPR_12"/>
    <property type="match status" value="1"/>
</dbReference>
<dbReference type="GO" id="GO:0003677">
    <property type="term" value="F:DNA binding"/>
    <property type="evidence" value="ECO:0007669"/>
    <property type="project" value="InterPro"/>
</dbReference>
<dbReference type="SUPFAM" id="SSF48452">
    <property type="entry name" value="TPR-like"/>
    <property type="match status" value="2"/>
</dbReference>
<comment type="caution">
    <text evidence="2">The sequence shown here is derived from an EMBL/GenBank/DDBJ whole genome shotgun (WGS) entry which is preliminary data.</text>
</comment>
<dbReference type="Pfam" id="PF00196">
    <property type="entry name" value="GerE"/>
    <property type="match status" value="1"/>
</dbReference>
<dbReference type="PROSITE" id="PS50043">
    <property type="entry name" value="HTH_LUXR_2"/>
    <property type="match status" value="1"/>
</dbReference>
<proteinExistence type="predicted"/>
<dbReference type="InterPro" id="IPR049945">
    <property type="entry name" value="AAA_22"/>
</dbReference>
<gene>
    <name evidence="2" type="ORF">KSF_104090</name>
</gene>
<dbReference type="EMBL" id="BNJK01000002">
    <property type="protein sequence ID" value="GHP00362.1"/>
    <property type="molecule type" value="Genomic_DNA"/>
</dbReference>
<reference evidence="2" key="1">
    <citation type="submission" date="2020-10" db="EMBL/GenBank/DDBJ databases">
        <title>Taxonomic study of unclassified bacteria belonging to the class Ktedonobacteria.</title>
        <authorList>
            <person name="Yabe S."/>
            <person name="Wang C.M."/>
            <person name="Zheng Y."/>
            <person name="Sakai Y."/>
            <person name="Cavaletti L."/>
            <person name="Monciardini P."/>
            <person name="Donadio S."/>
        </authorList>
    </citation>
    <scope>NUCLEOTIDE SEQUENCE</scope>
    <source>
        <strain evidence="2">ID150040</strain>
    </source>
</reference>
<dbReference type="Gene3D" id="1.25.40.10">
    <property type="entry name" value="Tetratricopeptide repeat domain"/>
    <property type="match status" value="2"/>
</dbReference>
<dbReference type="InterPro" id="IPR000792">
    <property type="entry name" value="Tscrpt_reg_LuxR_C"/>
</dbReference>
<dbReference type="Pfam" id="PF25872">
    <property type="entry name" value="HTH_77"/>
    <property type="match status" value="1"/>
</dbReference>
<evidence type="ECO:0000259" key="1">
    <source>
        <dbReference type="PROSITE" id="PS50043"/>
    </source>
</evidence>
<dbReference type="Gene3D" id="3.40.50.300">
    <property type="entry name" value="P-loop containing nucleotide triphosphate hydrolases"/>
    <property type="match status" value="1"/>
</dbReference>
<accession>A0A8J3IT94</accession>
<dbReference type="Gene3D" id="1.10.10.10">
    <property type="entry name" value="Winged helix-like DNA-binding domain superfamily/Winged helix DNA-binding domain"/>
    <property type="match status" value="1"/>
</dbReference>
<protein>
    <recommendedName>
        <fullName evidence="1">HTH luxR-type domain-containing protein</fullName>
    </recommendedName>
</protein>
<dbReference type="InterPro" id="IPR019734">
    <property type="entry name" value="TPR_rpt"/>
</dbReference>
<dbReference type="InterPro" id="IPR027417">
    <property type="entry name" value="P-loop_NTPase"/>
</dbReference>
<dbReference type="Proteomes" id="UP000597444">
    <property type="component" value="Unassembled WGS sequence"/>
</dbReference>
<dbReference type="Pfam" id="PF13401">
    <property type="entry name" value="AAA_22"/>
    <property type="match status" value="1"/>
</dbReference>
<name>A0A8J3IT94_9CHLR</name>
<dbReference type="CDD" id="cd06170">
    <property type="entry name" value="LuxR_C_like"/>
    <property type="match status" value="1"/>
</dbReference>
<dbReference type="GO" id="GO:0006355">
    <property type="term" value="P:regulation of DNA-templated transcription"/>
    <property type="evidence" value="ECO:0007669"/>
    <property type="project" value="InterPro"/>
</dbReference>
<dbReference type="PANTHER" id="PTHR47691">
    <property type="entry name" value="REGULATOR-RELATED"/>
    <property type="match status" value="1"/>
</dbReference>